<comment type="caution">
    <text evidence="1">The sequence shown here is derived from an EMBL/GenBank/DDBJ whole genome shotgun (WGS) entry which is preliminary data.</text>
</comment>
<sequence length="90" mass="10037">MGGNKNVDNDKKAKGLKYDVSEKAKEAGAAVMEVVTDKTAINKLKERRQEVVYERRQAIVTASTARRRKSRLYKDVIAEAAAWCIHSVAT</sequence>
<dbReference type="AlphaFoldDB" id="A0AAW1ID89"/>
<reference evidence="1 2" key="1">
    <citation type="journal article" date="2024" name="BMC Genomics">
        <title>De novo assembly and annotation of Popillia japonica's genome with initial clues to its potential as an invasive pest.</title>
        <authorList>
            <person name="Cucini C."/>
            <person name="Boschi S."/>
            <person name="Funari R."/>
            <person name="Cardaioli E."/>
            <person name="Iannotti N."/>
            <person name="Marturano G."/>
            <person name="Paoli F."/>
            <person name="Bruttini M."/>
            <person name="Carapelli A."/>
            <person name="Frati F."/>
            <person name="Nardi F."/>
        </authorList>
    </citation>
    <scope>NUCLEOTIDE SEQUENCE [LARGE SCALE GENOMIC DNA]</scope>
    <source>
        <strain evidence="1">DMR45628</strain>
    </source>
</reference>
<name>A0AAW1ID89_POPJA</name>
<dbReference type="Proteomes" id="UP001458880">
    <property type="component" value="Unassembled WGS sequence"/>
</dbReference>
<accession>A0AAW1ID89</accession>
<evidence type="ECO:0000313" key="2">
    <source>
        <dbReference type="Proteomes" id="UP001458880"/>
    </source>
</evidence>
<keyword evidence="2" id="KW-1185">Reference proteome</keyword>
<gene>
    <name evidence="1" type="ORF">QE152_g36291</name>
</gene>
<protein>
    <submittedName>
        <fullName evidence="1">Uncharacterized protein</fullName>
    </submittedName>
</protein>
<evidence type="ECO:0000313" key="1">
    <source>
        <dbReference type="EMBL" id="KAK9687412.1"/>
    </source>
</evidence>
<proteinExistence type="predicted"/>
<dbReference type="EMBL" id="JASPKY010000645">
    <property type="protein sequence ID" value="KAK9687412.1"/>
    <property type="molecule type" value="Genomic_DNA"/>
</dbReference>
<organism evidence="1 2">
    <name type="scientific">Popillia japonica</name>
    <name type="common">Japanese beetle</name>
    <dbReference type="NCBI Taxonomy" id="7064"/>
    <lineage>
        <taxon>Eukaryota</taxon>
        <taxon>Metazoa</taxon>
        <taxon>Ecdysozoa</taxon>
        <taxon>Arthropoda</taxon>
        <taxon>Hexapoda</taxon>
        <taxon>Insecta</taxon>
        <taxon>Pterygota</taxon>
        <taxon>Neoptera</taxon>
        <taxon>Endopterygota</taxon>
        <taxon>Coleoptera</taxon>
        <taxon>Polyphaga</taxon>
        <taxon>Scarabaeiformia</taxon>
        <taxon>Scarabaeidae</taxon>
        <taxon>Rutelinae</taxon>
        <taxon>Popillia</taxon>
    </lineage>
</organism>